<keyword evidence="4" id="KW-0282">Flagellum</keyword>
<dbReference type="Pfam" id="PF02493">
    <property type="entry name" value="MORN"/>
    <property type="match status" value="2"/>
</dbReference>
<keyword evidence="8" id="KW-1185">Reference proteome</keyword>
<evidence type="ECO:0000256" key="4">
    <source>
        <dbReference type="ARBA" id="ARBA00022846"/>
    </source>
</evidence>
<organism evidence="7 8">
    <name type="scientific">Neogobius melanostomus</name>
    <name type="common">round goby</name>
    <dbReference type="NCBI Taxonomy" id="47308"/>
    <lineage>
        <taxon>Eukaryota</taxon>
        <taxon>Metazoa</taxon>
        <taxon>Chordata</taxon>
        <taxon>Craniata</taxon>
        <taxon>Vertebrata</taxon>
        <taxon>Euteleostomi</taxon>
        <taxon>Actinopterygii</taxon>
        <taxon>Neopterygii</taxon>
        <taxon>Teleostei</taxon>
        <taxon>Neoteleostei</taxon>
        <taxon>Acanthomorphata</taxon>
        <taxon>Gobiaria</taxon>
        <taxon>Gobiiformes</taxon>
        <taxon>Gobioidei</taxon>
        <taxon>Gobiidae</taxon>
        <taxon>Benthophilinae</taxon>
        <taxon>Neogobiini</taxon>
        <taxon>Neogobius</taxon>
    </lineage>
</organism>
<evidence type="ECO:0000256" key="1">
    <source>
        <dbReference type="ARBA" id="ARBA00004230"/>
    </source>
</evidence>
<dbReference type="InterPro" id="IPR003409">
    <property type="entry name" value="MORN"/>
</dbReference>
<evidence type="ECO:0000256" key="3">
    <source>
        <dbReference type="ARBA" id="ARBA00022737"/>
    </source>
</evidence>
<accession>A0A8C6UED6</accession>
<dbReference type="AlphaFoldDB" id="A0A8C6UED6"/>
<keyword evidence="5" id="KW-0969">Cilium</keyword>
<evidence type="ECO:0000313" key="7">
    <source>
        <dbReference type="Ensembl" id="ENSNMLP00000033943.1"/>
    </source>
</evidence>
<dbReference type="PANTHER" id="PTHR46437">
    <property type="entry name" value="MORN REPEAT-CONTAINING PROTEIN 5"/>
    <property type="match status" value="1"/>
</dbReference>
<dbReference type="GO" id="GO:0031514">
    <property type="term" value="C:motile cilium"/>
    <property type="evidence" value="ECO:0007669"/>
    <property type="project" value="UniProtKB-SubCell"/>
</dbReference>
<sequence length="100" mass="11172">MEFIGSSYEGEYKYGRMHGKGRYTFPTETQYVGETKDGMFHGKGVLYFPNGSKYEATWQNGITEQVSNPACVGTIVMVMTGAFTLKDVMDSNLQVSFPVM</sequence>
<name>A0A8C6UED6_9GOBI</name>
<evidence type="ECO:0000313" key="8">
    <source>
        <dbReference type="Proteomes" id="UP000694523"/>
    </source>
</evidence>
<reference evidence="7" key="2">
    <citation type="submission" date="2025-09" db="UniProtKB">
        <authorList>
            <consortium name="Ensembl"/>
        </authorList>
    </citation>
    <scope>IDENTIFICATION</scope>
</reference>
<dbReference type="Proteomes" id="UP000694523">
    <property type="component" value="Unplaced"/>
</dbReference>
<keyword evidence="3" id="KW-0677">Repeat</keyword>
<evidence type="ECO:0000256" key="2">
    <source>
        <dbReference type="ARBA" id="ARBA00016322"/>
    </source>
</evidence>
<dbReference type="PANTHER" id="PTHR46437:SF1">
    <property type="entry name" value="MORN REPEAT-CONTAINING PROTEIN 5"/>
    <property type="match status" value="1"/>
</dbReference>
<evidence type="ECO:0000256" key="5">
    <source>
        <dbReference type="ARBA" id="ARBA00023069"/>
    </source>
</evidence>
<dbReference type="Ensembl" id="ENSNMLT00000037814.1">
    <property type="protein sequence ID" value="ENSNMLP00000033943.1"/>
    <property type="gene ID" value="ENSNMLG00000021177.1"/>
</dbReference>
<keyword evidence="6" id="KW-0966">Cell projection</keyword>
<comment type="subcellular location">
    <subcellularLocation>
        <location evidence="1">Cell projection</location>
        <location evidence="1">Cilium</location>
        <location evidence="1">Flagellum</location>
    </subcellularLocation>
</comment>
<proteinExistence type="predicted"/>
<dbReference type="InterPro" id="IPR042814">
    <property type="entry name" value="Morn5"/>
</dbReference>
<reference evidence="7" key="1">
    <citation type="submission" date="2025-08" db="UniProtKB">
        <authorList>
            <consortium name="Ensembl"/>
        </authorList>
    </citation>
    <scope>IDENTIFICATION</scope>
</reference>
<evidence type="ECO:0000256" key="6">
    <source>
        <dbReference type="ARBA" id="ARBA00023273"/>
    </source>
</evidence>
<protein>
    <recommendedName>
        <fullName evidence="2">MORN repeat-containing protein 5</fullName>
    </recommendedName>
</protein>
<dbReference type="Gene3D" id="2.20.110.10">
    <property type="entry name" value="Histone H3 K4-specific methyltransferase SET7/9 N-terminal domain"/>
    <property type="match status" value="1"/>
</dbReference>
<dbReference type="SUPFAM" id="SSF82185">
    <property type="entry name" value="Histone H3 K4-specific methyltransferase SET7/9 N-terminal domain"/>
    <property type="match status" value="1"/>
</dbReference>
<dbReference type="SMART" id="SM00698">
    <property type="entry name" value="MORN"/>
    <property type="match status" value="2"/>
</dbReference>